<dbReference type="RefSeq" id="WP_063378082.1">
    <property type="nucleotide sequence ID" value="NZ_AUXT01000182.1"/>
</dbReference>
<evidence type="ECO:0000313" key="2">
    <source>
        <dbReference type="Proteomes" id="UP000076587"/>
    </source>
</evidence>
<dbReference type="PATRIC" id="fig|1365253.3.peg.3634"/>
<dbReference type="AlphaFoldDB" id="A0A167A9F6"/>
<reference evidence="1 2" key="1">
    <citation type="submission" date="2013-07" db="EMBL/GenBank/DDBJ databases">
        <title>Comparative Genomic and Metabolomic Analysis of Twelve Strains of Pseudoalteromonas luteoviolacea.</title>
        <authorList>
            <person name="Vynne N.G."/>
            <person name="Mansson M."/>
            <person name="Gram L."/>
        </authorList>
    </citation>
    <scope>NUCLEOTIDE SEQUENCE [LARGE SCALE GENOMIC DNA]</scope>
    <source>
        <strain evidence="1 2">NCIMB 1942</strain>
    </source>
</reference>
<dbReference type="EMBL" id="AUXT01000182">
    <property type="protein sequence ID" value="KZN45125.1"/>
    <property type="molecule type" value="Genomic_DNA"/>
</dbReference>
<proteinExistence type="predicted"/>
<dbReference type="Proteomes" id="UP000076587">
    <property type="component" value="Unassembled WGS sequence"/>
</dbReference>
<organism evidence="1 2">
    <name type="scientific">Pseudoalteromonas luteoviolacea NCIMB 1942</name>
    <dbReference type="NCBI Taxonomy" id="1365253"/>
    <lineage>
        <taxon>Bacteria</taxon>
        <taxon>Pseudomonadati</taxon>
        <taxon>Pseudomonadota</taxon>
        <taxon>Gammaproteobacteria</taxon>
        <taxon>Alteromonadales</taxon>
        <taxon>Pseudoalteromonadaceae</taxon>
        <taxon>Pseudoalteromonas</taxon>
    </lineage>
</organism>
<accession>A0A167A9F6</accession>
<dbReference type="OrthoDB" id="6316043at2"/>
<name>A0A167A9F6_9GAMM</name>
<protein>
    <submittedName>
        <fullName evidence="1">Uncharacterized protein</fullName>
    </submittedName>
</protein>
<sequence length="77" mass="8565">MIIFSLSNWADIRKVRYMMKNVKLTKKNLKKLSLEHNGLDNMNTPAVAGGMSAAMCLTYSFNSCCTMPETTPSKAIC</sequence>
<evidence type="ECO:0000313" key="1">
    <source>
        <dbReference type="EMBL" id="KZN45125.1"/>
    </source>
</evidence>
<comment type="caution">
    <text evidence="1">The sequence shown here is derived from an EMBL/GenBank/DDBJ whole genome shotgun (WGS) entry which is preliminary data.</text>
</comment>
<gene>
    <name evidence="1" type="ORF">N482_15210</name>
</gene>